<dbReference type="Proteomes" id="UP000192739">
    <property type="component" value="Unassembled WGS sequence"/>
</dbReference>
<dbReference type="Pfam" id="PF00300">
    <property type="entry name" value="His_Phos_1"/>
    <property type="match status" value="1"/>
</dbReference>
<dbReference type="OrthoDB" id="3215466at2"/>
<evidence type="ECO:0000313" key="2">
    <source>
        <dbReference type="Proteomes" id="UP000192739"/>
    </source>
</evidence>
<dbReference type="InterPro" id="IPR050275">
    <property type="entry name" value="PGM_Phosphatase"/>
</dbReference>
<reference evidence="1 2" key="1">
    <citation type="submission" date="2017-02" db="EMBL/GenBank/DDBJ databases">
        <title>The new phylogeny of genus Mycobacterium.</title>
        <authorList>
            <person name="Tortoli E."/>
            <person name="Trovato A."/>
            <person name="Cirillo D.M."/>
        </authorList>
    </citation>
    <scope>NUCLEOTIDE SEQUENCE [LARGE SCALE GENOMIC DNA]</scope>
    <source>
        <strain evidence="1 2">DSM 44049</strain>
    </source>
</reference>
<comment type="caution">
    <text evidence="1">The sequence shown here is derived from an EMBL/GenBank/DDBJ whole genome shotgun (WGS) entry which is preliminary data.</text>
</comment>
<dbReference type="EMBL" id="MVHT01000059">
    <property type="protein sequence ID" value="ORA99322.1"/>
    <property type="molecule type" value="Genomic_DNA"/>
</dbReference>
<dbReference type="CDD" id="cd07067">
    <property type="entry name" value="HP_PGM_like"/>
    <property type="match status" value="1"/>
</dbReference>
<dbReference type="SUPFAM" id="SSF53254">
    <property type="entry name" value="Phosphoglycerate mutase-like"/>
    <property type="match status" value="1"/>
</dbReference>
<keyword evidence="2" id="KW-1185">Reference proteome</keyword>
<dbReference type="PANTHER" id="PTHR48100:SF51">
    <property type="entry name" value="PHOSPHOGLYCERATE MUTASE"/>
    <property type="match status" value="1"/>
</dbReference>
<sequence>MAEETRVHVVRHGEVHNPTGILYGRLPGFRLSERGQAQAAAVADALAGRDVVAVIASPLQRAQETAAPIAAKHDLPVDTDPDLIESANFFEGRRVGPGDGAWRDPRVWWQLRNPFTPSWGEPYQEIAGRMATAAEKARARAAGHEVVCVSHQLPVWTLRLHLTGRRLWHDPRRRECGLASVTSLIYDGDRLVDVEYFEPAGA</sequence>
<dbReference type="SMART" id="SM00855">
    <property type="entry name" value="PGAM"/>
    <property type="match status" value="1"/>
</dbReference>
<protein>
    <submittedName>
        <fullName evidence="1">Histidine phosphatase family protein</fullName>
    </submittedName>
</protein>
<name>A0A1E3S6I7_MYCIE</name>
<organism evidence="1 2">
    <name type="scientific">Mycobacterium intermedium</name>
    <dbReference type="NCBI Taxonomy" id="28445"/>
    <lineage>
        <taxon>Bacteria</taxon>
        <taxon>Bacillati</taxon>
        <taxon>Actinomycetota</taxon>
        <taxon>Actinomycetes</taxon>
        <taxon>Mycobacteriales</taxon>
        <taxon>Mycobacteriaceae</taxon>
        <taxon>Mycobacterium</taxon>
        <taxon>Mycobacterium simiae complex</taxon>
    </lineage>
</organism>
<dbReference type="STRING" id="28445.BHQ20_25270"/>
<dbReference type="RefSeq" id="WP_069421903.1">
    <property type="nucleotide sequence ID" value="NZ_CBCRZH010000054.1"/>
</dbReference>
<gene>
    <name evidence="1" type="ORF">BST27_19725</name>
</gene>
<dbReference type="GO" id="GO:0005737">
    <property type="term" value="C:cytoplasm"/>
    <property type="evidence" value="ECO:0007669"/>
    <property type="project" value="TreeGrafter"/>
</dbReference>
<accession>A0A1E3S6I7</accession>
<dbReference type="InterPro" id="IPR029033">
    <property type="entry name" value="His_PPase_superfam"/>
</dbReference>
<evidence type="ECO:0000313" key="1">
    <source>
        <dbReference type="EMBL" id="ORA99322.1"/>
    </source>
</evidence>
<dbReference type="InterPro" id="IPR013078">
    <property type="entry name" value="His_Pase_superF_clade-1"/>
</dbReference>
<proteinExistence type="predicted"/>
<dbReference type="PANTHER" id="PTHR48100">
    <property type="entry name" value="BROAD-SPECIFICITY PHOSPHATASE YOR283W-RELATED"/>
    <property type="match status" value="1"/>
</dbReference>
<dbReference type="AlphaFoldDB" id="A0A1E3S6I7"/>
<dbReference type="Gene3D" id="3.40.50.1240">
    <property type="entry name" value="Phosphoglycerate mutase-like"/>
    <property type="match status" value="1"/>
</dbReference>
<dbReference type="GO" id="GO:0016791">
    <property type="term" value="F:phosphatase activity"/>
    <property type="evidence" value="ECO:0007669"/>
    <property type="project" value="TreeGrafter"/>
</dbReference>